<feature type="region of interest" description="Disordered" evidence="2">
    <location>
        <begin position="244"/>
        <end position="268"/>
    </location>
</feature>
<feature type="transmembrane region" description="Helical" evidence="3">
    <location>
        <begin position="1285"/>
        <end position="1307"/>
    </location>
</feature>
<keyword evidence="3" id="KW-0812">Transmembrane</keyword>
<evidence type="ECO:0000256" key="2">
    <source>
        <dbReference type="SAM" id="MobiDB-lite"/>
    </source>
</evidence>
<evidence type="ECO:0000256" key="3">
    <source>
        <dbReference type="SAM" id="Phobius"/>
    </source>
</evidence>
<feature type="domain" description="Neurotransmitter-gated ion-channel transmembrane" evidence="4">
    <location>
        <begin position="2032"/>
        <end position="2099"/>
    </location>
</feature>
<feature type="transmembrane region" description="Helical" evidence="3">
    <location>
        <begin position="1029"/>
        <end position="1051"/>
    </location>
</feature>
<keyword evidence="6" id="KW-1185">Reference proteome</keyword>
<dbReference type="InterPro" id="IPR006029">
    <property type="entry name" value="Neurotrans-gated_channel_TM"/>
</dbReference>
<dbReference type="SUPFAM" id="SSF63712">
    <property type="entry name" value="Nicotinic receptor ligand binding domain-like"/>
    <property type="match status" value="1"/>
</dbReference>
<feature type="transmembrane region" description="Helical" evidence="3">
    <location>
        <begin position="2059"/>
        <end position="2081"/>
    </location>
</feature>
<feature type="compositionally biased region" description="Polar residues" evidence="2">
    <location>
        <begin position="256"/>
        <end position="266"/>
    </location>
</feature>
<feature type="transmembrane region" description="Helical" evidence="3">
    <location>
        <begin position="2453"/>
        <end position="2474"/>
    </location>
</feature>
<dbReference type="EMBL" id="CAUJNA010002201">
    <property type="protein sequence ID" value="CAJ1391016.1"/>
    <property type="molecule type" value="Genomic_DNA"/>
</dbReference>
<dbReference type="InterPro" id="IPR038050">
    <property type="entry name" value="Neuro_actylchol_rec"/>
</dbReference>
<feature type="transmembrane region" description="Helical" evidence="3">
    <location>
        <begin position="2383"/>
        <end position="2403"/>
    </location>
</feature>
<evidence type="ECO:0000256" key="1">
    <source>
        <dbReference type="ARBA" id="ARBA00004141"/>
    </source>
</evidence>
<organism evidence="5 6">
    <name type="scientific">Effrenium voratum</name>
    <dbReference type="NCBI Taxonomy" id="2562239"/>
    <lineage>
        <taxon>Eukaryota</taxon>
        <taxon>Sar</taxon>
        <taxon>Alveolata</taxon>
        <taxon>Dinophyceae</taxon>
        <taxon>Suessiales</taxon>
        <taxon>Symbiodiniaceae</taxon>
        <taxon>Effrenium</taxon>
    </lineage>
</organism>
<dbReference type="PANTHER" id="PTHR18945">
    <property type="entry name" value="NEUROTRANSMITTER GATED ION CHANNEL"/>
    <property type="match status" value="1"/>
</dbReference>
<dbReference type="Gene3D" id="2.70.170.10">
    <property type="entry name" value="Neurotransmitter-gated ion-channel ligand-binding domain"/>
    <property type="match status" value="5"/>
</dbReference>
<feature type="transmembrane region" description="Helical" evidence="3">
    <location>
        <begin position="1687"/>
        <end position="1708"/>
    </location>
</feature>
<feature type="transmembrane region" description="Helical" evidence="3">
    <location>
        <begin position="924"/>
        <end position="948"/>
    </location>
</feature>
<feature type="transmembrane region" description="Helical" evidence="3">
    <location>
        <begin position="1656"/>
        <end position="1675"/>
    </location>
</feature>
<feature type="transmembrane region" description="Helical" evidence="3">
    <location>
        <begin position="2002"/>
        <end position="2021"/>
    </location>
</feature>
<dbReference type="InterPro" id="IPR036719">
    <property type="entry name" value="Neuro-gated_channel_TM_sf"/>
</dbReference>
<evidence type="ECO:0000313" key="6">
    <source>
        <dbReference type="Proteomes" id="UP001178507"/>
    </source>
</evidence>
<protein>
    <recommendedName>
        <fullName evidence="4">Neurotransmitter-gated ion-channel transmembrane domain-containing protein</fullName>
    </recommendedName>
</protein>
<feature type="transmembrane region" description="Helical" evidence="3">
    <location>
        <begin position="2415"/>
        <end position="2432"/>
    </location>
</feature>
<accession>A0AA36N1E2</accession>
<feature type="transmembrane region" description="Helical" evidence="3">
    <location>
        <begin position="2125"/>
        <end position="2142"/>
    </location>
</feature>
<feature type="transmembrane region" description="Helical" evidence="3">
    <location>
        <begin position="1354"/>
        <end position="1376"/>
    </location>
</feature>
<evidence type="ECO:0000313" key="5">
    <source>
        <dbReference type="EMBL" id="CAJ1391016.1"/>
    </source>
</evidence>
<dbReference type="SUPFAM" id="SSF90112">
    <property type="entry name" value="Neurotransmitter-gated ion-channel transmembrane pore"/>
    <property type="match status" value="2"/>
</dbReference>
<dbReference type="InterPro" id="IPR036734">
    <property type="entry name" value="Neur_chan_lig-bd_sf"/>
</dbReference>
<feature type="transmembrane region" description="Helical" evidence="3">
    <location>
        <begin position="2097"/>
        <end position="2119"/>
    </location>
</feature>
<dbReference type="GO" id="GO:0016020">
    <property type="term" value="C:membrane"/>
    <property type="evidence" value="ECO:0007669"/>
    <property type="project" value="UniProtKB-SubCell"/>
</dbReference>
<dbReference type="GO" id="GO:0004888">
    <property type="term" value="F:transmembrane signaling receptor activity"/>
    <property type="evidence" value="ECO:0007669"/>
    <property type="project" value="InterPro"/>
</dbReference>
<feature type="transmembrane region" description="Helical" evidence="3">
    <location>
        <begin position="1388"/>
        <end position="1409"/>
    </location>
</feature>
<name>A0AA36N1E2_9DINO</name>
<feature type="transmembrane region" description="Helical" evidence="3">
    <location>
        <begin position="1624"/>
        <end position="1644"/>
    </location>
</feature>
<dbReference type="Gene3D" id="1.20.58.390">
    <property type="entry name" value="Neurotransmitter-gated ion-channel transmembrane domain"/>
    <property type="match status" value="2"/>
</dbReference>
<comment type="subcellular location">
    <subcellularLocation>
        <location evidence="1">Membrane</location>
        <topology evidence="1">Multi-pass membrane protein</topology>
    </subcellularLocation>
</comment>
<evidence type="ECO:0000259" key="4">
    <source>
        <dbReference type="Pfam" id="PF02932"/>
    </source>
</evidence>
<gene>
    <name evidence="5" type="ORF">EVOR1521_LOCUS16289</name>
</gene>
<feature type="transmembrane region" description="Helical" evidence="3">
    <location>
        <begin position="1720"/>
        <end position="1743"/>
    </location>
</feature>
<proteinExistence type="predicted"/>
<keyword evidence="3" id="KW-1133">Transmembrane helix</keyword>
<keyword evidence="3" id="KW-0472">Membrane</keyword>
<feature type="compositionally biased region" description="Polar residues" evidence="2">
    <location>
        <begin position="671"/>
        <end position="682"/>
    </location>
</feature>
<reference evidence="5" key="1">
    <citation type="submission" date="2023-08" db="EMBL/GenBank/DDBJ databases">
        <authorList>
            <person name="Chen Y."/>
            <person name="Shah S."/>
            <person name="Dougan E. K."/>
            <person name="Thang M."/>
            <person name="Chan C."/>
        </authorList>
    </citation>
    <scope>NUCLEOTIDE SEQUENCE</scope>
</reference>
<dbReference type="GO" id="GO:0005230">
    <property type="term" value="F:extracellular ligand-gated monoatomic ion channel activity"/>
    <property type="evidence" value="ECO:0007669"/>
    <property type="project" value="InterPro"/>
</dbReference>
<dbReference type="Proteomes" id="UP001178507">
    <property type="component" value="Unassembled WGS sequence"/>
</dbReference>
<feature type="region of interest" description="Disordered" evidence="2">
    <location>
        <begin position="642"/>
        <end position="719"/>
    </location>
</feature>
<feature type="transmembrane region" description="Helical" evidence="3">
    <location>
        <begin position="1322"/>
        <end position="1342"/>
    </location>
</feature>
<feature type="transmembrane region" description="Helical" evidence="3">
    <location>
        <begin position="996"/>
        <end position="1017"/>
    </location>
</feature>
<feature type="compositionally biased region" description="Polar residues" evidence="2">
    <location>
        <begin position="692"/>
        <end position="713"/>
    </location>
</feature>
<sequence>MPSPAPELKPRSEASSMPFYLASEKALQDFLESCSVKTSRFGQGNAKPLSWLYQELQEGTCYLENSEETAPASPGTSRRSRLLRVVEPIFIRLRFRGKVLVQEKQKFPDGRVRMRNMLLAEKKEPRDSGGIVSTVHRAIHEELGVSMEDLRRDDVMKYRTDTYHFEIEHIDSPSYPGLASAYRTHHVQVDILETGLDVFMHCGLPEFSEFVTTEKTAHGGITLYWRWDDVATALKRGVVKFPPKSLAPKHSGPRPSLNSAQSNSSIEGGKSALTPALLPDANALAKYLKLAGIDPDLYGKGKAKSIESLRKEVLGGETVLEWNEATSEVRRIVEPVFVQFRWNDKVLVEHEQVLADGRTRSRNMLLAEKKKPEDGDVEQTVYRGLMEELLEKYKEQIPEVAFHVRFMNEAYCCLAENLESNSYPGIPCVYITHYCSVQLLDSSVPVFQELGFLETEFSTHEEDGKINHWRWVELEEARNSKVKGFPQLEENKDQETDAGVWQQVEVPDNPGDLRVLLEFGGVNVSTWGMFTKTSLESLLSELKNGASTLEREEVSGKVRRVICSSLVQLKVDGFQENEQVLNRPDGSRAVSQQGFGFGLGDARSMVNFRADRGVWELTHSDSSSYPGLPCCYQTKLVQFEAQQSEQMRKMPSDVSMGGKARRNSHGRENGRNSGLAFSQLSVPSCGPMSPKSAESSLPGSLNDSPARSRQNMASDPLQGDEISGIYKQVASMHKDLRFRMVAKEASEKKPPPATNAVACSCEILLIRNINPMTATYQCRFFIFLEWFDPAAIGLPPGDVSEENRKKLSVPEIALQNTLKTGVEIHYPPEIIFSEKGHVAIKVLYQAIMQMEIDMRLFPFDTQRLNIVLGLRARRDRDRAVFCRFCHVDSQITLDEWKLLGAHSHADRPDGRARVQFGVVIGRGYMYYVLNVLLTLCAIASSSFAGYLLQLKPPFDRLRFCISILFAQTTFRLSIDSKLPIVAYATAFDHFAMCCQLLLLSIILGDVIVVMLADRWFGFGGEETAQIVDLVFISTLLPLWILALVGFSVYVARKRKKMLQGLNVQTEDGKGKEENELPDFSPEAIEQIGKLRGRLRYTSARRLSPTINNISTDAVAVSTVLWFIHDIDPIQAQYECKFSLYIEWICEDAVGLPEGIELCKSELVRLRAPEVDVHNKVELALEQGPSACVTDSSTGRIMLTMRYHAKLQLRLKLRNFPFDEQSLPIDITMPSEKDVARAFVFRQCELMPLCHQLDEWTVQGTAHSCSFHEGMSQASMSVKVRRNSKYYVVSVLMVMLGISSLVFTVFSIEVNSVGKGFDDQGKILIPLLMTLLAFKLLTASGKIPKVAKATIFDRYVLASEACFFVTVFSCSTMRAIIASPGGDEFSGLLRLGFCLVLLLAWVVFNLIMVAEVRRKKVDEDDIGPRSSVHVPGFDELAQKILATPLLPETTQKASAILMEVCIKHAFAINPAAANFTCEFEVTLAWLDPRAKTLETGEKLDEKRCAELGLPKLAVQNAQGCNIKYLSGLVVDSSTGHVACKLKIKAQVLMMFDLRYFPWDEQSLFMVLMLASREDAHRHFVLTGCTSRDAVKAGEWEELASFGRSYALAGSSKAVFGLQIKRHSRYYVTSLCSLMLWSTFILLVYALAVNDFRERGKIMVGVLLVQNVAKVAVSSKMPRVVRITAYDNVALNSLALLFSIGIFCSFFDALGQLELPGLTYEVLSIIDHCWGCFVFLVWIFANIWVMVDVRRNSSEAQAVKQGKLPRSVQGLVPPDSQQPSEVEDELKILGRTMEGLLTRLEPPVRKTRSRSSDALCDVPVHLGVKFWLVSDIDVASATFLAKFHVILEWSDEAAVGLPRNTRISYTELLKESNPGAIAVPKIGLKNAITVSLEEYSDVIVLDSEMGRVTVRVHFNASVFTDFCLDSFPFDCQRLAVEVQLVNCEGFVLVPSFCDPGDQTKKMDGWNLRGSCLAQSGVEDIRAKHLITVLLLVERQWGFYVKQVLSIYWFLTTLMFSFFVLSSGDFTKRLVDILKIVLTQTTFRFSVEHRLPKVQHWTPFDAYLISCQILCCLIVAAFLICFFLSKNEEQACLTQEIERAFLVGLASVWVLWNVGYTIYAMHRKRRELYLARLFMNGALMLPSRFSSGLMSRYSTPQTMAPQTSLVRHKQTGATVGEDEEMEDPLSPQFSRRETGGTALEAFTDDVNHETQVISIAFRIWLIRNVDLVKATFECKFRVFLEWLDEAAVGLEKGKKAKELKVPSIAITNAVQAEVLDRSSAPEVVNPATGHIAVQMLFRATLRMDQQVRHFPFDCQWLAITVSLKEEGCARNRSFLFQYCEVDEGLSLDEWFVCPDPAFSTLTKQSAPSIQDTVMCGLLIRRASRYYVVNIMLMLGLISSIAFAIYTVHVSLFWERAEVFLGIFPLIVIFKMSAQAKLPRVGYSTKFDAFATACQMLFLVIVMGCMAASFISNLPHWLKPCDSFSVQAFEGETMLADIEHYCCCALIGLWLAWVLRFSWQARQAQRLTPVQSMQSRVPVKLQGQSRGDGSGSASMEGLAPSLSVVAEEERKRSRARPSLLATLGLVSEK</sequence>
<dbReference type="Pfam" id="PF02932">
    <property type="entry name" value="Neur_chan_memb"/>
    <property type="match status" value="2"/>
</dbReference>
<comment type="caution">
    <text evidence="5">The sequence shown here is derived from an EMBL/GenBank/DDBJ whole genome shotgun (WGS) entry which is preliminary data.</text>
</comment>
<feature type="transmembrane region" description="Helical" evidence="3">
    <location>
        <begin position="2494"/>
        <end position="2515"/>
    </location>
</feature>
<dbReference type="InterPro" id="IPR006201">
    <property type="entry name" value="Neur_channel"/>
</dbReference>
<feature type="domain" description="Neurotransmitter-gated ion-channel transmembrane" evidence="4">
    <location>
        <begin position="956"/>
        <end position="1013"/>
    </location>
</feature>